<dbReference type="Proteomes" id="UP000054166">
    <property type="component" value="Unassembled WGS sequence"/>
</dbReference>
<feature type="region of interest" description="Disordered" evidence="1">
    <location>
        <begin position="1"/>
        <end position="122"/>
    </location>
</feature>
<evidence type="ECO:0000313" key="2">
    <source>
        <dbReference type="EMBL" id="KIM76847.1"/>
    </source>
</evidence>
<accession>A0A0C3BHK3</accession>
<dbReference type="EMBL" id="KN833031">
    <property type="protein sequence ID" value="KIM76847.1"/>
    <property type="molecule type" value="Genomic_DNA"/>
</dbReference>
<dbReference type="AlphaFoldDB" id="A0A0C3BHK3"/>
<feature type="compositionally biased region" description="Pro residues" evidence="1">
    <location>
        <begin position="32"/>
        <end position="58"/>
    </location>
</feature>
<feature type="compositionally biased region" description="Low complexity" evidence="1">
    <location>
        <begin position="12"/>
        <end position="31"/>
    </location>
</feature>
<dbReference type="InParanoid" id="A0A0C3BHK3"/>
<gene>
    <name evidence="2" type="ORF">PILCRDRAFT_638728</name>
</gene>
<reference evidence="2 3" key="1">
    <citation type="submission" date="2014-04" db="EMBL/GenBank/DDBJ databases">
        <authorList>
            <consortium name="DOE Joint Genome Institute"/>
            <person name="Kuo A."/>
            <person name="Tarkka M."/>
            <person name="Buscot F."/>
            <person name="Kohler A."/>
            <person name="Nagy L.G."/>
            <person name="Floudas D."/>
            <person name="Copeland A."/>
            <person name="Barry K.W."/>
            <person name="Cichocki N."/>
            <person name="Veneault-Fourrey C."/>
            <person name="LaButti K."/>
            <person name="Lindquist E.A."/>
            <person name="Lipzen A."/>
            <person name="Lundell T."/>
            <person name="Morin E."/>
            <person name="Murat C."/>
            <person name="Sun H."/>
            <person name="Tunlid A."/>
            <person name="Henrissat B."/>
            <person name="Grigoriev I.V."/>
            <person name="Hibbett D.S."/>
            <person name="Martin F."/>
            <person name="Nordberg H.P."/>
            <person name="Cantor M.N."/>
            <person name="Hua S.X."/>
        </authorList>
    </citation>
    <scope>NUCLEOTIDE SEQUENCE [LARGE SCALE GENOMIC DNA]</scope>
    <source>
        <strain evidence="2 3">F 1598</strain>
    </source>
</reference>
<keyword evidence="3" id="KW-1185">Reference proteome</keyword>
<protein>
    <submittedName>
        <fullName evidence="2">Uncharacterized protein</fullName>
    </submittedName>
</protein>
<reference evidence="3" key="2">
    <citation type="submission" date="2015-01" db="EMBL/GenBank/DDBJ databases">
        <title>Evolutionary Origins and Diversification of the Mycorrhizal Mutualists.</title>
        <authorList>
            <consortium name="DOE Joint Genome Institute"/>
            <consortium name="Mycorrhizal Genomics Consortium"/>
            <person name="Kohler A."/>
            <person name="Kuo A."/>
            <person name="Nagy L.G."/>
            <person name="Floudas D."/>
            <person name="Copeland A."/>
            <person name="Barry K.W."/>
            <person name="Cichocki N."/>
            <person name="Veneault-Fourrey C."/>
            <person name="LaButti K."/>
            <person name="Lindquist E.A."/>
            <person name="Lipzen A."/>
            <person name="Lundell T."/>
            <person name="Morin E."/>
            <person name="Murat C."/>
            <person name="Riley R."/>
            <person name="Ohm R."/>
            <person name="Sun H."/>
            <person name="Tunlid A."/>
            <person name="Henrissat B."/>
            <person name="Grigoriev I.V."/>
            <person name="Hibbett D.S."/>
            <person name="Martin F."/>
        </authorList>
    </citation>
    <scope>NUCLEOTIDE SEQUENCE [LARGE SCALE GENOMIC DNA]</scope>
    <source>
        <strain evidence="3">F 1598</strain>
    </source>
</reference>
<sequence length="255" mass="26687">MPGAIQLSDTMPTSPLISPASPPSSSFVVSPPAAPPPPPPTSLPPSPPSPPTSLPPSSPTSLHLSSPVLSPVPPAFSAPVEGTNSAENVRSGRTMVAGEEGTTSSAQTATSANTEREQPNSGPNYLLNGFYMPNTLAASDIAAVSTAYAVETCQLLHAEAFIAERRYRQQLLAAQAYKVHMLQTRRRAILSRRDTAALQNYNNQMKAAAGINPDWNFPPGASDAGRPFPGVPYHPDSAVEYVLGPSPPSRGVPCE</sequence>
<dbReference type="HOGENOM" id="CLU_1090357_0_0_1"/>
<evidence type="ECO:0000313" key="3">
    <source>
        <dbReference type="Proteomes" id="UP000054166"/>
    </source>
</evidence>
<evidence type="ECO:0000256" key="1">
    <source>
        <dbReference type="SAM" id="MobiDB-lite"/>
    </source>
</evidence>
<feature type="compositionally biased region" description="Low complexity" evidence="1">
    <location>
        <begin position="102"/>
        <end position="113"/>
    </location>
</feature>
<proteinExistence type="predicted"/>
<feature type="compositionally biased region" description="Low complexity" evidence="1">
    <location>
        <begin position="59"/>
        <end position="69"/>
    </location>
</feature>
<organism evidence="2 3">
    <name type="scientific">Piloderma croceum (strain F 1598)</name>
    <dbReference type="NCBI Taxonomy" id="765440"/>
    <lineage>
        <taxon>Eukaryota</taxon>
        <taxon>Fungi</taxon>
        <taxon>Dikarya</taxon>
        <taxon>Basidiomycota</taxon>
        <taxon>Agaricomycotina</taxon>
        <taxon>Agaricomycetes</taxon>
        <taxon>Agaricomycetidae</taxon>
        <taxon>Atheliales</taxon>
        <taxon>Atheliaceae</taxon>
        <taxon>Piloderma</taxon>
    </lineage>
</organism>
<name>A0A0C3BHK3_PILCF</name>